<proteinExistence type="predicted"/>
<evidence type="ECO:0000313" key="2">
    <source>
        <dbReference type="WBParaSite" id="Hba_10052"/>
    </source>
</evidence>
<reference evidence="2" key="1">
    <citation type="submission" date="2016-11" db="UniProtKB">
        <authorList>
            <consortium name="WormBaseParasite"/>
        </authorList>
    </citation>
    <scope>IDENTIFICATION</scope>
</reference>
<accession>A0A1I7WY65</accession>
<sequence>MNGTDYQDVLASPSNNIMLQLTLLIEKNYHKSGDFL</sequence>
<name>A0A1I7WY65_HETBA</name>
<dbReference type="WBParaSite" id="Hba_10052">
    <property type="protein sequence ID" value="Hba_10052"/>
    <property type="gene ID" value="Hba_10052"/>
</dbReference>
<keyword evidence="1" id="KW-1185">Reference proteome</keyword>
<protein>
    <submittedName>
        <fullName evidence="2">Transcriptional regulator</fullName>
    </submittedName>
</protein>
<evidence type="ECO:0000313" key="1">
    <source>
        <dbReference type="Proteomes" id="UP000095283"/>
    </source>
</evidence>
<dbReference type="AlphaFoldDB" id="A0A1I7WY65"/>
<organism evidence="1 2">
    <name type="scientific">Heterorhabditis bacteriophora</name>
    <name type="common">Entomopathogenic nematode worm</name>
    <dbReference type="NCBI Taxonomy" id="37862"/>
    <lineage>
        <taxon>Eukaryota</taxon>
        <taxon>Metazoa</taxon>
        <taxon>Ecdysozoa</taxon>
        <taxon>Nematoda</taxon>
        <taxon>Chromadorea</taxon>
        <taxon>Rhabditida</taxon>
        <taxon>Rhabditina</taxon>
        <taxon>Rhabditomorpha</taxon>
        <taxon>Strongyloidea</taxon>
        <taxon>Heterorhabditidae</taxon>
        <taxon>Heterorhabditis</taxon>
    </lineage>
</organism>
<dbReference type="Proteomes" id="UP000095283">
    <property type="component" value="Unplaced"/>
</dbReference>